<name>E3CVY1_9BACT</name>
<dbReference type="EMBL" id="CM001022">
    <property type="protein sequence ID" value="EFQ24236.1"/>
    <property type="molecule type" value="Genomic_DNA"/>
</dbReference>
<organism evidence="3 4">
    <name type="scientific">Aminomonas paucivorans DSM 12260</name>
    <dbReference type="NCBI Taxonomy" id="584708"/>
    <lineage>
        <taxon>Bacteria</taxon>
        <taxon>Thermotogati</taxon>
        <taxon>Synergistota</taxon>
        <taxon>Synergistia</taxon>
        <taxon>Synergistales</taxon>
        <taxon>Synergistaceae</taxon>
        <taxon>Aminomonas</taxon>
    </lineage>
</organism>
<dbReference type="SUPFAM" id="SSF55347">
    <property type="entry name" value="Glyceraldehyde-3-phosphate dehydrogenase-like, C-terminal domain"/>
    <property type="match status" value="1"/>
</dbReference>
<dbReference type="PaxDb" id="584708-Apau_1820"/>
<dbReference type="HOGENOM" id="CLU_023194_1_0_0"/>
<dbReference type="GO" id="GO:0000166">
    <property type="term" value="F:nucleotide binding"/>
    <property type="evidence" value="ECO:0007669"/>
    <property type="project" value="InterPro"/>
</dbReference>
<dbReference type="RefSeq" id="WP_006301465.1">
    <property type="nucleotide sequence ID" value="NZ_CM001022.1"/>
</dbReference>
<dbReference type="Pfam" id="PF22725">
    <property type="entry name" value="GFO_IDH_MocA_C3"/>
    <property type="match status" value="1"/>
</dbReference>
<dbReference type="eggNOG" id="COG0673">
    <property type="taxonomic scope" value="Bacteria"/>
</dbReference>
<gene>
    <name evidence="3" type="ORF">Apau_1820</name>
</gene>
<protein>
    <submittedName>
        <fullName evidence="3">Oxidoreductase domain protein</fullName>
    </submittedName>
</protein>
<evidence type="ECO:0000313" key="3">
    <source>
        <dbReference type="EMBL" id="EFQ24236.1"/>
    </source>
</evidence>
<reference evidence="3 4" key="1">
    <citation type="journal article" date="2010" name="Stand. Genomic Sci.">
        <title>Non-contiguous finished genome sequence of Aminomonas paucivorans type strain (GLU-3).</title>
        <authorList>
            <person name="Pitluck S."/>
            <person name="Yasawong M."/>
            <person name="Held B."/>
            <person name="Lapidus A."/>
            <person name="Nolan M."/>
            <person name="Copeland A."/>
            <person name="Lucas S."/>
            <person name="Del Rio T.G."/>
            <person name="Tice H."/>
            <person name="Cheng J.F."/>
            <person name="Chertkov O."/>
            <person name="Goodwin L."/>
            <person name="Tapia R."/>
            <person name="Han C."/>
            <person name="Liolios K."/>
            <person name="Ivanova N."/>
            <person name="Mavromatis K."/>
            <person name="Ovchinnikova G."/>
            <person name="Pati A."/>
            <person name="Chen A."/>
            <person name="Palaniappan K."/>
            <person name="Land M."/>
            <person name="Hauser L."/>
            <person name="Chang Y.J."/>
            <person name="Jeffries C.D."/>
            <person name="Pukall R."/>
            <person name="Spring S."/>
            <person name="Rohde M."/>
            <person name="Sikorski J."/>
            <person name="Goker M."/>
            <person name="Woyke T."/>
            <person name="Bristow J."/>
            <person name="Eisen J.A."/>
            <person name="Markowitz V."/>
            <person name="Hugenholtz P."/>
            <person name="Kyrpides N.C."/>
            <person name="Klenk H.P."/>
        </authorList>
    </citation>
    <scope>NUCLEOTIDE SEQUENCE [LARGE SCALE GENOMIC DNA]</scope>
    <source>
        <strain evidence="3 4">DSM 12260</strain>
    </source>
</reference>
<dbReference type="InterPro" id="IPR055170">
    <property type="entry name" value="GFO_IDH_MocA-like_dom"/>
</dbReference>
<feature type="domain" description="GFO/IDH/MocA-like oxidoreductase" evidence="2">
    <location>
        <begin position="134"/>
        <end position="257"/>
    </location>
</feature>
<evidence type="ECO:0000259" key="2">
    <source>
        <dbReference type="Pfam" id="PF22725"/>
    </source>
</evidence>
<dbReference type="Pfam" id="PF01408">
    <property type="entry name" value="GFO_IDH_MocA"/>
    <property type="match status" value="1"/>
</dbReference>
<dbReference type="PANTHER" id="PTHR43249:SF1">
    <property type="entry name" value="D-GLUCOSIDE 3-DEHYDROGENASE"/>
    <property type="match status" value="1"/>
</dbReference>
<dbReference type="OrthoDB" id="9815825at2"/>
<dbReference type="STRING" id="584708.Apau_1820"/>
<dbReference type="PANTHER" id="PTHR43249">
    <property type="entry name" value="UDP-N-ACETYL-2-AMINO-2-DEOXY-D-GLUCURONATE OXIDASE"/>
    <property type="match status" value="1"/>
</dbReference>
<sequence>MLRIALVGCGRISKNHIEAIEALRQEGKAQLVGVCDLLSDRAEAAAAVAGSPCRPFTDYATMLREVECDLVSLCTPSGLHPRHAIQAARAGRHVLSEKPLGTSLAAVDEAIRVCDEAGVLYMEVKQNRLNPPIRLLRRALEAGRFGRLHMITANVFWTRPQEYYDQAPWRGTWEFDGGCLSNQAAHYVDMVQWMGGSVEQVFALSSTLGRRIEAEDTITVGLKFRSGAIGSINVSVLTYPRNLEGSITVMGERGTVRVGGVAMNRIEQWQFADDDVMDQQVKSVGYEPKSVYGSGHKFVYENVLNAAVGVEAKVVNAREGRKTVELIEGVYGFAESKRG</sequence>
<dbReference type="AlphaFoldDB" id="E3CVY1"/>
<dbReference type="Gene3D" id="3.30.360.10">
    <property type="entry name" value="Dihydrodipicolinate Reductase, domain 2"/>
    <property type="match status" value="1"/>
</dbReference>
<evidence type="ECO:0000259" key="1">
    <source>
        <dbReference type="Pfam" id="PF01408"/>
    </source>
</evidence>
<dbReference type="InterPro" id="IPR000683">
    <property type="entry name" value="Gfo/Idh/MocA-like_OxRdtase_N"/>
</dbReference>
<dbReference type="Gene3D" id="3.40.50.720">
    <property type="entry name" value="NAD(P)-binding Rossmann-like Domain"/>
    <property type="match status" value="1"/>
</dbReference>
<dbReference type="InterPro" id="IPR052515">
    <property type="entry name" value="Gfo/Idh/MocA_Oxidoreductase"/>
</dbReference>
<evidence type="ECO:0000313" key="4">
    <source>
        <dbReference type="Proteomes" id="UP000005096"/>
    </source>
</evidence>
<keyword evidence="4" id="KW-1185">Reference proteome</keyword>
<dbReference type="Proteomes" id="UP000005096">
    <property type="component" value="Chromosome"/>
</dbReference>
<feature type="domain" description="Gfo/Idh/MocA-like oxidoreductase N-terminal" evidence="1">
    <location>
        <begin position="2"/>
        <end position="122"/>
    </location>
</feature>
<dbReference type="InterPro" id="IPR036291">
    <property type="entry name" value="NAD(P)-bd_dom_sf"/>
</dbReference>
<dbReference type="SUPFAM" id="SSF51735">
    <property type="entry name" value="NAD(P)-binding Rossmann-fold domains"/>
    <property type="match status" value="1"/>
</dbReference>
<accession>E3CVY1</accession>
<proteinExistence type="predicted"/>